<reference evidence="3 4" key="1">
    <citation type="journal article" date="2024" name="G3 (Bethesda)">
        <title>Genome assembly of Hibiscus sabdariffa L. provides insights into metabolisms of medicinal natural products.</title>
        <authorList>
            <person name="Kim T."/>
        </authorList>
    </citation>
    <scope>NUCLEOTIDE SEQUENCE [LARGE SCALE GENOMIC DNA]</scope>
    <source>
        <strain evidence="3">TK-2024</strain>
        <tissue evidence="3">Old leaves</tissue>
    </source>
</reference>
<sequence length="380" mass="42901">MAKFNIALIAKQGSGSGRVNSQAFSPRYSLVSDLIDPISHTWKTDVVNSVFDDDDASHILCIPLPCSPQPDVLVWKGDKSGEYSVKSGYRLLMGNLTLQVDGNDSSDQRTHGCFFSHLWKISLPSKVKISIWRFFHNYLPTFSNLQERRISINSCCPLCCQGPDSVHHIIQECSFSSQIFYRLKLNLSASSTISNWKEWLTQVSMVLSVHDQKLFVIALWAIWGHRNKLIHENCLNNLNSLLSSILSFAKEVDLVFSPNKVQSTTEESFWSPPHVGVVKANFDAAFNKEANCSFSGVIIRNHDGNMMAACSVFTSFIADPCIAEAKTCEQAVKLVKQFNFRKVIFEGDALTVIKKTMFTITRLVAYQYDRQQYSWIVWGT</sequence>
<evidence type="ECO:0000259" key="2">
    <source>
        <dbReference type="Pfam" id="PF13966"/>
    </source>
</evidence>
<dbReference type="EMBL" id="JBBPBM010000088">
    <property type="protein sequence ID" value="KAK8510164.1"/>
    <property type="molecule type" value="Genomic_DNA"/>
</dbReference>
<gene>
    <name evidence="3" type="ORF">V6N12_008039</name>
</gene>
<organism evidence="3 4">
    <name type="scientific">Hibiscus sabdariffa</name>
    <name type="common">roselle</name>
    <dbReference type="NCBI Taxonomy" id="183260"/>
    <lineage>
        <taxon>Eukaryota</taxon>
        <taxon>Viridiplantae</taxon>
        <taxon>Streptophyta</taxon>
        <taxon>Embryophyta</taxon>
        <taxon>Tracheophyta</taxon>
        <taxon>Spermatophyta</taxon>
        <taxon>Magnoliopsida</taxon>
        <taxon>eudicotyledons</taxon>
        <taxon>Gunneridae</taxon>
        <taxon>Pentapetalae</taxon>
        <taxon>rosids</taxon>
        <taxon>malvids</taxon>
        <taxon>Malvales</taxon>
        <taxon>Malvaceae</taxon>
        <taxon>Malvoideae</taxon>
        <taxon>Hibiscus</taxon>
    </lineage>
</organism>
<proteinExistence type="predicted"/>
<comment type="caution">
    <text evidence="3">The sequence shown here is derived from an EMBL/GenBank/DDBJ whole genome shotgun (WGS) entry which is preliminary data.</text>
</comment>
<evidence type="ECO:0000313" key="4">
    <source>
        <dbReference type="Proteomes" id="UP001472677"/>
    </source>
</evidence>
<dbReference type="Pfam" id="PF13456">
    <property type="entry name" value="RVT_3"/>
    <property type="match status" value="1"/>
</dbReference>
<evidence type="ECO:0000313" key="3">
    <source>
        <dbReference type="EMBL" id="KAK8510164.1"/>
    </source>
</evidence>
<dbReference type="Proteomes" id="UP001472677">
    <property type="component" value="Unassembled WGS sequence"/>
</dbReference>
<evidence type="ECO:0008006" key="5">
    <source>
        <dbReference type="Google" id="ProtNLM"/>
    </source>
</evidence>
<name>A0ABR2BSP8_9ROSI</name>
<keyword evidence="4" id="KW-1185">Reference proteome</keyword>
<feature type="domain" description="RNase H type-1" evidence="1">
    <location>
        <begin position="281"/>
        <end position="355"/>
    </location>
</feature>
<dbReference type="InterPro" id="IPR002156">
    <property type="entry name" value="RNaseH_domain"/>
</dbReference>
<dbReference type="Pfam" id="PF13966">
    <property type="entry name" value="zf-RVT"/>
    <property type="match status" value="1"/>
</dbReference>
<accession>A0ABR2BSP8</accession>
<evidence type="ECO:0000259" key="1">
    <source>
        <dbReference type="Pfam" id="PF13456"/>
    </source>
</evidence>
<dbReference type="PANTHER" id="PTHR47074:SF61">
    <property type="entry name" value="RNASE H TYPE-1 DOMAIN-CONTAINING PROTEIN"/>
    <property type="match status" value="1"/>
</dbReference>
<feature type="domain" description="Reverse transcriptase zinc-binding" evidence="2">
    <location>
        <begin position="83"/>
        <end position="179"/>
    </location>
</feature>
<dbReference type="InterPro" id="IPR052929">
    <property type="entry name" value="RNase_H-like_EbsB-rel"/>
</dbReference>
<dbReference type="PANTHER" id="PTHR47074">
    <property type="entry name" value="BNAC02G40300D PROTEIN"/>
    <property type="match status" value="1"/>
</dbReference>
<dbReference type="InterPro" id="IPR026960">
    <property type="entry name" value="RVT-Znf"/>
</dbReference>
<protein>
    <recommendedName>
        <fullName evidence="5">Reverse transcriptase zinc-binding domain-containing protein</fullName>
    </recommendedName>
</protein>